<proteinExistence type="predicted"/>
<name>A0A2T0RSF0_9ACTN</name>
<dbReference type="Proteomes" id="UP000239209">
    <property type="component" value="Unassembled WGS sequence"/>
</dbReference>
<organism evidence="1 2">
    <name type="scientific">Pseudosporangium ferrugineum</name>
    <dbReference type="NCBI Taxonomy" id="439699"/>
    <lineage>
        <taxon>Bacteria</taxon>
        <taxon>Bacillati</taxon>
        <taxon>Actinomycetota</taxon>
        <taxon>Actinomycetes</taxon>
        <taxon>Micromonosporales</taxon>
        <taxon>Micromonosporaceae</taxon>
        <taxon>Pseudosporangium</taxon>
    </lineage>
</organism>
<reference evidence="1 2" key="1">
    <citation type="submission" date="2018-03" db="EMBL/GenBank/DDBJ databases">
        <title>Genomic Encyclopedia of Archaeal and Bacterial Type Strains, Phase II (KMG-II): from individual species to whole genera.</title>
        <authorList>
            <person name="Goeker M."/>
        </authorList>
    </citation>
    <scope>NUCLEOTIDE SEQUENCE [LARGE SCALE GENOMIC DNA]</scope>
    <source>
        <strain evidence="1 2">DSM 45348</strain>
    </source>
</reference>
<accession>A0A2T0RSF0</accession>
<dbReference type="EMBL" id="PVZG01000014">
    <property type="protein sequence ID" value="PRY24062.1"/>
    <property type="molecule type" value="Genomic_DNA"/>
</dbReference>
<evidence type="ECO:0000313" key="1">
    <source>
        <dbReference type="EMBL" id="PRY24062.1"/>
    </source>
</evidence>
<sequence length="210" mass="23412">MPFDSEAEVSFRLLDMADDYVTRDGTDIPAWFDIQLSRDDWPTEIVLSVMVDTDQGPIINGIRGGRGYRNGYQEVAKLFRDSTDAAFMLRFVTAQAAGALATDRLLRPHLDEIDLDEGTAKKIVKMRDHFARRSFGATEVQRRRRVTRELLEQVAQVYRAAFRDGQPPTQAVAETFHVSHSTAGRWVVEARKAGALGPATGTRPGEATSD</sequence>
<dbReference type="RefSeq" id="WP_106129454.1">
    <property type="nucleotide sequence ID" value="NZ_PVZG01000014.1"/>
</dbReference>
<gene>
    <name evidence="1" type="ORF">CLV70_114195</name>
</gene>
<protein>
    <submittedName>
        <fullName evidence="1">Uncharacterized protein</fullName>
    </submittedName>
</protein>
<dbReference type="AlphaFoldDB" id="A0A2T0RSF0"/>
<comment type="caution">
    <text evidence="1">The sequence shown here is derived from an EMBL/GenBank/DDBJ whole genome shotgun (WGS) entry which is preliminary data.</text>
</comment>
<evidence type="ECO:0000313" key="2">
    <source>
        <dbReference type="Proteomes" id="UP000239209"/>
    </source>
</evidence>
<keyword evidence="2" id="KW-1185">Reference proteome</keyword>
<dbReference type="OrthoDB" id="4626621at2"/>